<dbReference type="AlphaFoldDB" id="A0AAD8REB3"/>
<gene>
    <name evidence="3" type="ORF">QYE76_024979</name>
</gene>
<sequence length="877" mass="97916">MMLSEMHWDAEEPLQVEAKANKPNSKQKMKTTKKSREHADDSIGSHQPGESSYEESVTEAWKAVTVDSSKSAMNEEVISPEAEEYVPEATKKEAEEAAEESEKRSEMQRRAERRVEDIYSRMPPEYREKLMKDEAEWEAKHNAMLANFKKLSERKRSGNSFIRETKPADPSATKSMREYSVQDDLDHDRGKSATPVAKNNVTKEMVFEAESFASHRSCWESQWRKTCGFFTDITVLSSMQFTPYTPGYSSPYSSSCSTPKTLQIFSIKLAKLYSGLEFPLSVYGVVAVRDTVDRNRNLLFSCDRSDAQELTHNDPFLHLIGPSRAIVNVDEVCIEVELKVKGRAGSKDKALFSTAHPYMGEHHTGLSKITLYNVFCKLHLRLQQVKQTVQATILGVQVVKDDGSWPFKYGGLVSCCPLSEEMLAPNSGFSRNMPIVLIDSKDRAMLKGARGHVHLWRQVVSVEHQGALDVVIQAYSKYGAAAHRTRVRFTPKFCNISQEKCILHDAELTITIAWSCVATSKMGRVALENRVESATPLTAAEEEMNFEAERFASYRTFWESKLRKTCGLFTDITNLSSMQFTHYTPGRCPYSSSCSVPETLQIFSIKLTRIDGGLEFPFSVYGVVAIRDTVECNRNLLFSRDISEAQELKQNDTILHLIGPSRAIVFTDKVCIEIELRVKGAAGSQDKALISSARHYMGCVSTICFKNVFCTLELCLEPVKQTVQATILGVQVVRGDGSWPLKYGGLVACSPLSGKVVVKDGQFSHNIDPSAHRSATQIVLIDSKDGAMLKGEDGYVHLLRQVVSVELQGVLDVVVQSYSKSGVISDGARARFTPRACNISQLKCRLDDAEVTITVAWSRVATNKKLVALEACGRKYV</sequence>
<feature type="compositionally biased region" description="Basic and acidic residues" evidence="1">
    <location>
        <begin position="1"/>
        <end position="10"/>
    </location>
</feature>
<dbReference type="Pfam" id="PF20241">
    <property type="entry name" value="DUF6598"/>
    <property type="match status" value="2"/>
</dbReference>
<protein>
    <recommendedName>
        <fullName evidence="2">DUF6598 domain-containing protein</fullName>
    </recommendedName>
</protein>
<name>A0AAD8REB3_LOLMU</name>
<comment type="caution">
    <text evidence="3">The sequence shown here is derived from an EMBL/GenBank/DDBJ whole genome shotgun (WGS) entry which is preliminary data.</text>
</comment>
<feature type="compositionally biased region" description="Basic residues" evidence="1">
    <location>
        <begin position="25"/>
        <end position="36"/>
    </location>
</feature>
<accession>A0AAD8REB3</accession>
<reference evidence="3" key="1">
    <citation type="submission" date="2023-07" db="EMBL/GenBank/DDBJ databases">
        <title>A chromosome-level genome assembly of Lolium multiflorum.</title>
        <authorList>
            <person name="Chen Y."/>
            <person name="Copetti D."/>
            <person name="Kolliker R."/>
            <person name="Studer B."/>
        </authorList>
    </citation>
    <scope>NUCLEOTIDE SEQUENCE</scope>
    <source>
        <strain evidence="3">02402/16</strain>
        <tissue evidence="3">Leaf</tissue>
    </source>
</reference>
<keyword evidence="4" id="KW-1185">Reference proteome</keyword>
<dbReference type="PANTHER" id="PTHR33065:SF118">
    <property type="entry name" value="DUF6598 DOMAIN-CONTAINING PROTEIN"/>
    <property type="match status" value="1"/>
</dbReference>
<feature type="region of interest" description="Disordered" evidence="1">
    <location>
        <begin position="1"/>
        <end position="113"/>
    </location>
</feature>
<evidence type="ECO:0000313" key="3">
    <source>
        <dbReference type="EMBL" id="KAK1619462.1"/>
    </source>
</evidence>
<evidence type="ECO:0000256" key="1">
    <source>
        <dbReference type="SAM" id="MobiDB-lite"/>
    </source>
</evidence>
<dbReference type="InterPro" id="IPR046533">
    <property type="entry name" value="DUF6598"/>
</dbReference>
<feature type="compositionally biased region" description="Basic and acidic residues" evidence="1">
    <location>
        <begin position="89"/>
        <end position="113"/>
    </location>
</feature>
<evidence type="ECO:0000259" key="2">
    <source>
        <dbReference type="Pfam" id="PF20241"/>
    </source>
</evidence>
<dbReference type="Proteomes" id="UP001231189">
    <property type="component" value="Unassembled WGS sequence"/>
</dbReference>
<dbReference type="EMBL" id="JAUUTY010000006">
    <property type="protein sequence ID" value="KAK1619462.1"/>
    <property type="molecule type" value="Genomic_DNA"/>
</dbReference>
<dbReference type="PANTHER" id="PTHR33065">
    <property type="entry name" value="OS07G0486400 PROTEIN"/>
    <property type="match status" value="1"/>
</dbReference>
<organism evidence="3 4">
    <name type="scientific">Lolium multiflorum</name>
    <name type="common">Italian ryegrass</name>
    <name type="synonym">Lolium perenne subsp. multiflorum</name>
    <dbReference type="NCBI Taxonomy" id="4521"/>
    <lineage>
        <taxon>Eukaryota</taxon>
        <taxon>Viridiplantae</taxon>
        <taxon>Streptophyta</taxon>
        <taxon>Embryophyta</taxon>
        <taxon>Tracheophyta</taxon>
        <taxon>Spermatophyta</taxon>
        <taxon>Magnoliopsida</taxon>
        <taxon>Liliopsida</taxon>
        <taxon>Poales</taxon>
        <taxon>Poaceae</taxon>
        <taxon>BOP clade</taxon>
        <taxon>Pooideae</taxon>
        <taxon>Poodae</taxon>
        <taxon>Poeae</taxon>
        <taxon>Poeae Chloroplast Group 2 (Poeae type)</taxon>
        <taxon>Loliodinae</taxon>
        <taxon>Loliinae</taxon>
        <taxon>Lolium</taxon>
    </lineage>
</organism>
<feature type="domain" description="DUF6598" evidence="2">
    <location>
        <begin position="261"/>
        <end position="512"/>
    </location>
</feature>
<evidence type="ECO:0000313" key="4">
    <source>
        <dbReference type="Proteomes" id="UP001231189"/>
    </source>
</evidence>
<proteinExistence type="predicted"/>
<feature type="domain" description="DUF6598" evidence="2">
    <location>
        <begin position="599"/>
        <end position="855"/>
    </location>
</feature>